<evidence type="ECO:0000259" key="1">
    <source>
        <dbReference type="PROSITE" id="PS50853"/>
    </source>
</evidence>
<dbReference type="PROSITE" id="PS50853">
    <property type="entry name" value="FN3"/>
    <property type="match status" value="1"/>
</dbReference>
<evidence type="ECO:0000313" key="2">
    <source>
        <dbReference type="EMBL" id="GAB62218.1"/>
    </source>
</evidence>
<reference evidence="2 3" key="1">
    <citation type="journal article" date="2012" name="FEBS Lett.">
        <title>Anammox organism KSU-1 expresses a NirK-type copper-containing nitrite reductase instead of a NirS-type with cytochrome cd1.</title>
        <authorList>
            <person name="Hira D."/>
            <person name="Toh H."/>
            <person name="Migita C.T."/>
            <person name="Okubo H."/>
            <person name="Nishiyama T."/>
            <person name="Hattori M."/>
            <person name="Furukawa K."/>
            <person name="Fujii T."/>
        </authorList>
    </citation>
    <scope>NUCLEOTIDE SEQUENCE [LARGE SCALE GENOMIC DNA]</scope>
</reference>
<dbReference type="Pfam" id="PF25778">
    <property type="entry name" value="DUF7948"/>
    <property type="match status" value="1"/>
</dbReference>
<evidence type="ECO:0000313" key="3">
    <source>
        <dbReference type="Proteomes" id="UP000002985"/>
    </source>
</evidence>
<gene>
    <name evidence="2" type="ORF">KSU1_C0622</name>
</gene>
<dbReference type="AlphaFoldDB" id="I3IKH3"/>
<organism evidence="2 3">
    <name type="scientific">Candidatus Jettenia caeni</name>
    <dbReference type="NCBI Taxonomy" id="247490"/>
    <lineage>
        <taxon>Bacteria</taxon>
        <taxon>Pseudomonadati</taxon>
        <taxon>Planctomycetota</taxon>
        <taxon>Candidatus Brocadiia</taxon>
        <taxon>Candidatus Brocadiales</taxon>
        <taxon>Candidatus Brocadiaceae</taxon>
        <taxon>Candidatus Jettenia</taxon>
    </lineage>
</organism>
<dbReference type="SUPFAM" id="SSF89260">
    <property type="entry name" value="Collagen-binding domain"/>
    <property type="match status" value="1"/>
</dbReference>
<dbReference type="InterPro" id="IPR010620">
    <property type="entry name" value="SBBP_repeat"/>
</dbReference>
<dbReference type="Gene3D" id="2.60.120.380">
    <property type="match status" value="1"/>
</dbReference>
<dbReference type="EMBL" id="BAFH01000003">
    <property type="protein sequence ID" value="GAB62218.1"/>
    <property type="molecule type" value="Genomic_DNA"/>
</dbReference>
<dbReference type="PANTHER" id="PTHR35580">
    <property type="entry name" value="CELL SURFACE GLYCOPROTEIN (S-LAYER PROTEIN)-LIKE PROTEIN"/>
    <property type="match status" value="1"/>
</dbReference>
<dbReference type="Pfam" id="PF06739">
    <property type="entry name" value="SBBP"/>
    <property type="match status" value="4"/>
</dbReference>
<protein>
    <recommendedName>
        <fullName evidence="1">Fibronectin type-III domain-containing protein</fullName>
    </recommendedName>
</protein>
<name>I3IKH3_9BACT</name>
<dbReference type="eggNOG" id="COG4733">
    <property type="taxonomic scope" value="Bacteria"/>
</dbReference>
<accession>I3IKH3</accession>
<dbReference type="STRING" id="247490.KSU1_C0622"/>
<feature type="domain" description="Fibronectin type-III" evidence="1">
    <location>
        <begin position="1043"/>
        <end position="1138"/>
    </location>
</feature>
<dbReference type="InterPro" id="IPR052918">
    <property type="entry name" value="Motility_Chemotaxis_Reg"/>
</dbReference>
<comment type="caution">
    <text evidence="2">The sequence shown here is derived from an EMBL/GenBank/DDBJ whole genome shotgun (WGS) entry which is preliminary data.</text>
</comment>
<keyword evidence="3" id="KW-1185">Reference proteome</keyword>
<dbReference type="Proteomes" id="UP000002985">
    <property type="component" value="Unassembled WGS sequence"/>
</dbReference>
<dbReference type="InterPro" id="IPR057708">
    <property type="entry name" value="DUF7948"/>
</dbReference>
<dbReference type="InterPro" id="IPR003961">
    <property type="entry name" value="FN3_dom"/>
</dbReference>
<proteinExistence type="predicted"/>
<dbReference type="OrthoDB" id="253958at2"/>
<sequence>MKRVSKVFTAPVILLLGVFLIRSFLHEQKCIAQPSKIEVIQKIKGMQIPFLANKGQVNERVKFYAHIPGGTLFVTKAGEIMYSLSAFQGKKDTYLRDLKNLKNSITGDYGNSDTNPLSSFHKMPFHFYPIKDAASRSRILSYFFLPPCSLLEEICNLHDKKQGYPDSSKWNMHRVDLDEKDSGCLTLKEEIFNGNSILAEGEGKATTQVNYFKGNDPSLWKENISAYEYISFGEVYNGVELKLKACGANVEKLFHVKPYADLGSIKIKLNGANALKVNEKGQLEAETAFGTVLFTKPVAYQEIQGKRVEIDAEYRIQKSESRSQNSKEKISQLTIPQLIYGFKVASYDRTKELVIDPLLAATYLGGGSHDIAYSMAVGPDGGIYVGGWTKSSDFPTSTGVYGTSHRGNSDVFIAKINGDLTKVIACTYLGGSSDDYLHSLTVDSSGDVCVAGLTASSDFPTSADAFDTSYNGGNSDLFLSKLSENLTILNASTYMGGSSDDRGESIVTDREGNVFVTGETSSSNFPIIKGSYDTSYGGYYDIFISKLNRNLTKLLASTYLGGKDYDYSSSIAIASDENLYITGNTWSSGFPTTANAYDIFLDGPSDAFISKFDGSLKNLLSSTYLGGNDYDYGQSIIVDADVNVIVVGQTYSSNFPTTYGVFAPAHGGYYDVFISVFPGDLASLLGSTYLGGSGYDYGESVTIDSSRSLRHGAIYVSGYTTSPDFPVTTGAYDTALSGATDAFVSKVSSDLRNLLAATYLGGTLRDYGYGHSMVMDPAGNIYLSGWTESINFPVTGNAYDASYNGDYDIFVAKLDNNLSTPFIAPAAVTGGAANVTAHSATLQGVVNANGLNTVVWFEYSTDKGEYTRNSPRQTISGSGDTEIRIDIGDLAGAILYYYRIVAQNEAGITYGRASTFSPCTDSYEPNENMDTAYGPIILGVSYHGRICSSSDVDYFKIMIASPGRVSLELDMPRNKQYNMRLYDPSRLLIASTSLHTKGVDTINYNATTIGTYYLEVASRSGDYDENLTYSLTGTWPTTTAAIPPVATTGAATNVTANSAMLNGIVNANQSPTAVWFEYGTGSGLYNTTSSTQTIDGSIDTAIRIEISGLSPGTAYYYRIGAKNDIGIVYGSEGEFITP</sequence>
<dbReference type="eggNOG" id="COG3291">
    <property type="taxonomic scope" value="Bacteria"/>
</dbReference>
<dbReference type="PANTHER" id="PTHR35580:SF1">
    <property type="entry name" value="PHYTASE-LIKE DOMAIN-CONTAINING PROTEIN"/>
    <property type="match status" value="1"/>
</dbReference>